<feature type="compositionally biased region" description="Basic and acidic residues" evidence="1">
    <location>
        <begin position="19"/>
        <end position="30"/>
    </location>
</feature>
<accession>A0AAW2ENA1</accession>
<evidence type="ECO:0000313" key="3">
    <source>
        <dbReference type="Proteomes" id="UP001430953"/>
    </source>
</evidence>
<protein>
    <submittedName>
        <fullName evidence="2">Uncharacterized protein</fullName>
    </submittedName>
</protein>
<evidence type="ECO:0000256" key="1">
    <source>
        <dbReference type="SAM" id="MobiDB-lite"/>
    </source>
</evidence>
<sequence>MCVFFHIRRTLQRARSRALRPEEEQRRESSHSPLLARRARRRGSIGYHRYAAHSRAPQRGRAERGGPRNRSFEARERQRVGESPQETRERDAKA</sequence>
<organism evidence="2 3">
    <name type="scientific">Cardiocondyla obscurior</name>
    <dbReference type="NCBI Taxonomy" id="286306"/>
    <lineage>
        <taxon>Eukaryota</taxon>
        <taxon>Metazoa</taxon>
        <taxon>Ecdysozoa</taxon>
        <taxon>Arthropoda</taxon>
        <taxon>Hexapoda</taxon>
        <taxon>Insecta</taxon>
        <taxon>Pterygota</taxon>
        <taxon>Neoptera</taxon>
        <taxon>Endopterygota</taxon>
        <taxon>Hymenoptera</taxon>
        <taxon>Apocrita</taxon>
        <taxon>Aculeata</taxon>
        <taxon>Formicoidea</taxon>
        <taxon>Formicidae</taxon>
        <taxon>Myrmicinae</taxon>
        <taxon>Cardiocondyla</taxon>
    </lineage>
</organism>
<comment type="caution">
    <text evidence="2">The sequence shown here is derived from an EMBL/GenBank/DDBJ whole genome shotgun (WGS) entry which is preliminary data.</text>
</comment>
<gene>
    <name evidence="2" type="ORF">PUN28_017908</name>
</gene>
<keyword evidence="3" id="KW-1185">Reference proteome</keyword>
<evidence type="ECO:0000313" key="2">
    <source>
        <dbReference type="EMBL" id="KAL0103871.1"/>
    </source>
</evidence>
<feature type="region of interest" description="Disordered" evidence="1">
    <location>
        <begin position="13"/>
        <end position="94"/>
    </location>
</feature>
<dbReference type="Proteomes" id="UP001430953">
    <property type="component" value="Unassembled WGS sequence"/>
</dbReference>
<name>A0AAW2ENA1_9HYME</name>
<feature type="compositionally biased region" description="Basic and acidic residues" evidence="1">
    <location>
        <begin position="60"/>
        <end position="94"/>
    </location>
</feature>
<proteinExistence type="predicted"/>
<reference evidence="2 3" key="1">
    <citation type="submission" date="2023-03" db="EMBL/GenBank/DDBJ databases">
        <title>High recombination rates correlate with genetic variation in Cardiocondyla obscurior ants.</title>
        <authorList>
            <person name="Errbii M."/>
        </authorList>
    </citation>
    <scope>NUCLEOTIDE SEQUENCE [LARGE SCALE GENOMIC DNA]</scope>
    <source>
        <strain evidence="2">Alpha-2009</strain>
        <tissue evidence="2">Whole body</tissue>
    </source>
</reference>
<dbReference type="EMBL" id="JADYXP020000021">
    <property type="protein sequence ID" value="KAL0103871.1"/>
    <property type="molecule type" value="Genomic_DNA"/>
</dbReference>
<dbReference type="AlphaFoldDB" id="A0AAW2ENA1"/>